<keyword evidence="1" id="KW-0812">Transmembrane</keyword>
<reference evidence="2 3" key="1">
    <citation type="journal article" date="2015" name="Genome Biol. Evol.">
        <title>Characterization of Three Mycobacterium spp. with Potential Use in Bioremediation by Genome Sequencing and Comparative Genomics.</title>
        <authorList>
            <person name="Das S."/>
            <person name="Pettersson B.M."/>
            <person name="Behra P.R."/>
            <person name="Ramesh M."/>
            <person name="Dasgupta S."/>
            <person name="Bhattacharya A."/>
            <person name="Kirsebom L.A."/>
        </authorList>
    </citation>
    <scope>NUCLEOTIDE SEQUENCE [LARGE SCALE GENOMIC DNA]</scope>
    <source>
        <strain evidence="2 3">DSM 43826</strain>
    </source>
</reference>
<gene>
    <name evidence="2" type="ORF">MCHLDSM_05689</name>
</gene>
<sequence length="90" mass="10113">MMYGDGWMWGSGMGWGGWALMSIMMVLVWALVIAGIVLAVRYLGGPRQSVGRSHGSPQTSAEDLLAERFARGDIDEEEYRRRASLLREHR</sequence>
<keyword evidence="3" id="KW-1185">Reference proteome</keyword>
<evidence type="ECO:0008006" key="4">
    <source>
        <dbReference type="Google" id="ProtNLM"/>
    </source>
</evidence>
<evidence type="ECO:0000313" key="2">
    <source>
        <dbReference type="EMBL" id="KMO70796.1"/>
    </source>
</evidence>
<protein>
    <recommendedName>
        <fullName evidence="4">SHOCT domain-containing protein</fullName>
    </recommendedName>
</protein>
<evidence type="ECO:0000256" key="1">
    <source>
        <dbReference type="SAM" id="Phobius"/>
    </source>
</evidence>
<feature type="transmembrane region" description="Helical" evidence="1">
    <location>
        <begin position="20"/>
        <end position="43"/>
    </location>
</feature>
<dbReference type="PATRIC" id="fig|37916.4.peg.5705"/>
<organism evidence="2 3">
    <name type="scientific">Mycolicibacterium chlorophenolicum</name>
    <dbReference type="NCBI Taxonomy" id="37916"/>
    <lineage>
        <taxon>Bacteria</taxon>
        <taxon>Bacillati</taxon>
        <taxon>Actinomycetota</taxon>
        <taxon>Actinomycetes</taxon>
        <taxon>Mycobacteriales</taxon>
        <taxon>Mycobacteriaceae</taxon>
        <taxon>Mycolicibacterium</taxon>
    </lineage>
</organism>
<keyword evidence="1" id="KW-0472">Membrane</keyword>
<dbReference type="EMBL" id="JYNL01000064">
    <property type="protein sequence ID" value="KMO70796.1"/>
    <property type="molecule type" value="Genomic_DNA"/>
</dbReference>
<dbReference type="RefSeq" id="WP_048472707.1">
    <property type="nucleotide sequence ID" value="NZ_JYNL01000064.1"/>
</dbReference>
<dbReference type="AlphaFoldDB" id="A0A0J6YD82"/>
<proteinExistence type="predicted"/>
<accession>A0A0J6YD82</accession>
<evidence type="ECO:0000313" key="3">
    <source>
        <dbReference type="Proteomes" id="UP000036513"/>
    </source>
</evidence>
<comment type="caution">
    <text evidence="2">The sequence shown here is derived from an EMBL/GenBank/DDBJ whole genome shotgun (WGS) entry which is preliminary data.</text>
</comment>
<dbReference type="Proteomes" id="UP000036513">
    <property type="component" value="Unassembled WGS sequence"/>
</dbReference>
<keyword evidence="1" id="KW-1133">Transmembrane helix</keyword>
<name>A0A0J6YD82_9MYCO</name>